<evidence type="ECO:0000313" key="2">
    <source>
        <dbReference type="EMBL" id="CAI0553028.1"/>
    </source>
</evidence>
<name>A0AAV0R669_9ROSI</name>
<evidence type="ECO:0000256" key="1">
    <source>
        <dbReference type="SAM" id="MobiDB-lite"/>
    </source>
</evidence>
<gene>
    <name evidence="2" type="ORF">LITE_LOCUS46681</name>
</gene>
<reference evidence="2" key="1">
    <citation type="submission" date="2022-08" db="EMBL/GenBank/DDBJ databases">
        <authorList>
            <person name="Gutierrez-Valencia J."/>
        </authorList>
    </citation>
    <scope>NUCLEOTIDE SEQUENCE</scope>
</reference>
<accession>A0AAV0R669</accession>
<protein>
    <submittedName>
        <fullName evidence="2">Uncharacterized protein</fullName>
    </submittedName>
</protein>
<feature type="compositionally biased region" description="Polar residues" evidence="1">
    <location>
        <begin position="24"/>
        <end position="41"/>
    </location>
</feature>
<dbReference type="EMBL" id="CAMGYJ010000010">
    <property type="protein sequence ID" value="CAI0553028.1"/>
    <property type="molecule type" value="Genomic_DNA"/>
</dbReference>
<organism evidence="2 3">
    <name type="scientific">Linum tenue</name>
    <dbReference type="NCBI Taxonomy" id="586396"/>
    <lineage>
        <taxon>Eukaryota</taxon>
        <taxon>Viridiplantae</taxon>
        <taxon>Streptophyta</taxon>
        <taxon>Embryophyta</taxon>
        <taxon>Tracheophyta</taxon>
        <taxon>Spermatophyta</taxon>
        <taxon>Magnoliopsida</taxon>
        <taxon>eudicotyledons</taxon>
        <taxon>Gunneridae</taxon>
        <taxon>Pentapetalae</taxon>
        <taxon>rosids</taxon>
        <taxon>fabids</taxon>
        <taxon>Malpighiales</taxon>
        <taxon>Linaceae</taxon>
        <taxon>Linum</taxon>
    </lineage>
</organism>
<evidence type="ECO:0000313" key="3">
    <source>
        <dbReference type="Proteomes" id="UP001154282"/>
    </source>
</evidence>
<proteinExistence type="predicted"/>
<sequence length="53" mass="6060">MMGFLPKSSREEYEIAEEQYNEIPQATSLPGSSRLSQEGQRRISSVLSLNIDW</sequence>
<keyword evidence="3" id="KW-1185">Reference proteome</keyword>
<comment type="caution">
    <text evidence="2">The sequence shown here is derived from an EMBL/GenBank/DDBJ whole genome shotgun (WGS) entry which is preliminary data.</text>
</comment>
<feature type="region of interest" description="Disordered" evidence="1">
    <location>
        <begin position="21"/>
        <end position="41"/>
    </location>
</feature>
<dbReference type="Proteomes" id="UP001154282">
    <property type="component" value="Unassembled WGS sequence"/>
</dbReference>
<dbReference type="AlphaFoldDB" id="A0AAV0R669"/>